<comment type="caution">
    <text evidence="1">The sequence shown here is derived from an EMBL/GenBank/DDBJ whole genome shotgun (WGS) entry which is preliminary data.</text>
</comment>
<evidence type="ECO:0000313" key="1">
    <source>
        <dbReference type="EMBL" id="KAK9739030.1"/>
    </source>
</evidence>
<evidence type="ECO:0000313" key="2">
    <source>
        <dbReference type="Proteomes" id="UP001458880"/>
    </source>
</evidence>
<protein>
    <submittedName>
        <fullName evidence="1">Uncharacterized protein</fullName>
    </submittedName>
</protein>
<organism evidence="1 2">
    <name type="scientific">Popillia japonica</name>
    <name type="common">Japanese beetle</name>
    <dbReference type="NCBI Taxonomy" id="7064"/>
    <lineage>
        <taxon>Eukaryota</taxon>
        <taxon>Metazoa</taxon>
        <taxon>Ecdysozoa</taxon>
        <taxon>Arthropoda</taxon>
        <taxon>Hexapoda</taxon>
        <taxon>Insecta</taxon>
        <taxon>Pterygota</taxon>
        <taxon>Neoptera</taxon>
        <taxon>Endopterygota</taxon>
        <taxon>Coleoptera</taxon>
        <taxon>Polyphaga</taxon>
        <taxon>Scarabaeiformia</taxon>
        <taxon>Scarabaeidae</taxon>
        <taxon>Rutelinae</taxon>
        <taxon>Popillia</taxon>
    </lineage>
</organism>
<accession>A0AAW1LYY2</accession>
<sequence length="117" mass="13894">MGISGRRNVYRNPMCTRAHDRGENIPDDRPTTKFYAWLRKRAREMAIYTRPTRPRPRYYMTTLCSFPWFSMCCLVWVRRPREESKRAVARRYASVMVKRGLTLSGDRIIPIGYLSLS</sequence>
<reference evidence="1 2" key="1">
    <citation type="journal article" date="2024" name="BMC Genomics">
        <title>De novo assembly and annotation of Popillia japonica's genome with initial clues to its potential as an invasive pest.</title>
        <authorList>
            <person name="Cucini C."/>
            <person name="Boschi S."/>
            <person name="Funari R."/>
            <person name="Cardaioli E."/>
            <person name="Iannotti N."/>
            <person name="Marturano G."/>
            <person name="Paoli F."/>
            <person name="Bruttini M."/>
            <person name="Carapelli A."/>
            <person name="Frati F."/>
            <person name="Nardi F."/>
        </authorList>
    </citation>
    <scope>NUCLEOTIDE SEQUENCE [LARGE SCALE GENOMIC DNA]</scope>
    <source>
        <strain evidence="1">DMR45628</strain>
    </source>
</reference>
<dbReference type="EMBL" id="JASPKY010000079">
    <property type="protein sequence ID" value="KAK9739030.1"/>
    <property type="molecule type" value="Genomic_DNA"/>
</dbReference>
<proteinExistence type="predicted"/>
<dbReference type="Proteomes" id="UP001458880">
    <property type="component" value="Unassembled WGS sequence"/>
</dbReference>
<keyword evidence="2" id="KW-1185">Reference proteome</keyword>
<dbReference type="AlphaFoldDB" id="A0AAW1LYY2"/>
<name>A0AAW1LYY2_POPJA</name>
<gene>
    <name evidence="1" type="ORF">QE152_g9323</name>
</gene>